<dbReference type="SUPFAM" id="SSF52058">
    <property type="entry name" value="L domain-like"/>
    <property type="match status" value="1"/>
</dbReference>
<keyword evidence="5" id="KW-0723">Serine/threonine-protein kinase</keyword>
<dbReference type="FunFam" id="1.10.510.10:FF:000358">
    <property type="entry name" value="Putative leucine-rich repeat receptor-like serine/threonine-protein kinase"/>
    <property type="match status" value="1"/>
</dbReference>
<evidence type="ECO:0000256" key="10">
    <source>
        <dbReference type="ARBA" id="ARBA00022729"/>
    </source>
</evidence>
<evidence type="ECO:0000256" key="5">
    <source>
        <dbReference type="ARBA" id="ARBA00022527"/>
    </source>
</evidence>
<evidence type="ECO:0000256" key="8">
    <source>
        <dbReference type="ARBA" id="ARBA00022679"/>
    </source>
</evidence>
<evidence type="ECO:0000256" key="6">
    <source>
        <dbReference type="ARBA" id="ARBA00022553"/>
    </source>
</evidence>
<feature type="chain" id="PRO_5018337320" description="non-specific serine/threonine protein kinase" evidence="21">
    <location>
        <begin position="18"/>
        <end position="697"/>
    </location>
</feature>
<evidence type="ECO:0000256" key="1">
    <source>
        <dbReference type="ARBA" id="ARBA00004162"/>
    </source>
</evidence>
<keyword evidence="6" id="KW-0597">Phosphoprotein</keyword>
<dbReference type="InterPro" id="IPR003591">
    <property type="entry name" value="Leu-rich_rpt_typical-subtyp"/>
</dbReference>
<sequence>MIVAVVVLALLLFHADSLPQNSTDDMLSLLDFRKEISSDPRGFLTSWNTNSSAAHYCSWNGVTCSRTHRGRVIELKLSSQSLQGRISPSLGNLTFLRTLDLSSNSFFGQLPLLSRLVRLQDLVLDNNQLQGLAPDALINCSSLYSVTLSSNMLAGPIIPASIGSLSNLMYLYLDSNNFTGAFPSSLLNMSKLEELDLSSNMLAGPIHPNIGSLFNLTLLYLDSNNFTGAIPSSLVNISKLEQLMLQDNQLIDRIPQVLGNLSNMNLLLLAHNMLSGSIPATILNQHSLEILDLGTNFIRMVLPSNIGKTLPNLLGLSLHNNMFHGPIPASLGNISLLQILDFTSNSFTGHVPSSLGNLTILRFLKLEENSLEAKDNEGWEFIDALGKWRGGCGSIYSANLMENKLKVAIKVLDSDMHGVEKSFLAECEALRNIRHRNLVPIKTTCSRLDIKGNVSKALVYEFMPNGNLDSWLHQQGSGNVRKPLDLNQRTSLATNLADVLDYLHNKCGKTIIHCDVKPSNILLDDDMNASLGDFGIAKFCIGSMSTSTGDSKSINSTGMKGTIGYIPPEYARGGHASTCGDVYSFGIVLLEMLTGRRPTDHVFVDELNIVKFVERSFPNKILDVIDGSLRDDFKSAQINMVTESETYRCLFSLLQVALSCTREIPGERTTMEEAASRICSIKTTYARGIENASRQLN</sequence>
<dbReference type="GO" id="GO:0005524">
    <property type="term" value="F:ATP binding"/>
    <property type="evidence" value="ECO:0007669"/>
    <property type="project" value="UniProtKB-KW"/>
</dbReference>
<dbReference type="Pfam" id="PF00069">
    <property type="entry name" value="Pkinase"/>
    <property type="match status" value="1"/>
</dbReference>
<accession>A0A3L6G1T2</accession>
<feature type="domain" description="Protein kinase" evidence="22">
    <location>
        <begin position="379"/>
        <end position="680"/>
    </location>
</feature>
<dbReference type="Proteomes" id="UP000251960">
    <property type="component" value="Chromosome 2"/>
</dbReference>
<dbReference type="GO" id="GO:0004674">
    <property type="term" value="F:protein serine/threonine kinase activity"/>
    <property type="evidence" value="ECO:0007669"/>
    <property type="project" value="UniProtKB-KW"/>
</dbReference>
<dbReference type="GO" id="GO:0005886">
    <property type="term" value="C:plasma membrane"/>
    <property type="evidence" value="ECO:0007669"/>
    <property type="project" value="UniProtKB-SubCell"/>
</dbReference>
<keyword evidence="4" id="KW-1003">Cell membrane</keyword>
<dbReference type="Gene3D" id="1.10.510.10">
    <property type="entry name" value="Transferase(Phosphotransferase) domain 1"/>
    <property type="match status" value="1"/>
</dbReference>
<evidence type="ECO:0000256" key="17">
    <source>
        <dbReference type="ARBA" id="ARBA00023170"/>
    </source>
</evidence>
<dbReference type="Gene3D" id="3.80.10.10">
    <property type="entry name" value="Ribonuclease Inhibitor"/>
    <property type="match status" value="3"/>
</dbReference>
<evidence type="ECO:0000256" key="7">
    <source>
        <dbReference type="ARBA" id="ARBA00022614"/>
    </source>
</evidence>
<dbReference type="InterPro" id="IPR008271">
    <property type="entry name" value="Ser/Thr_kinase_AS"/>
</dbReference>
<evidence type="ECO:0000256" key="3">
    <source>
        <dbReference type="ARBA" id="ARBA00012513"/>
    </source>
</evidence>
<evidence type="ECO:0000256" key="9">
    <source>
        <dbReference type="ARBA" id="ARBA00022692"/>
    </source>
</evidence>
<dbReference type="EMBL" id="NCVQ01000003">
    <property type="protein sequence ID" value="PWZ41037.1"/>
    <property type="molecule type" value="Genomic_DNA"/>
</dbReference>
<evidence type="ECO:0000313" key="23">
    <source>
        <dbReference type="EMBL" id="PWZ41037.1"/>
    </source>
</evidence>
<gene>
    <name evidence="23" type="primary">At3g47110_0</name>
    <name evidence="23" type="ORF">Zm00014a_043491</name>
</gene>
<feature type="signal peptide" evidence="21">
    <location>
        <begin position="1"/>
        <end position="17"/>
    </location>
</feature>
<dbReference type="InterPro" id="IPR011009">
    <property type="entry name" value="Kinase-like_dom_sf"/>
</dbReference>
<keyword evidence="9" id="KW-0812">Transmembrane</keyword>
<dbReference type="Pfam" id="PF00560">
    <property type="entry name" value="LRR_1"/>
    <property type="match status" value="3"/>
</dbReference>
<comment type="similarity">
    <text evidence="2">Belongs to the protein kinase superfamily. Ser/Thr protein kinase family.</text>
</comment>
<protein>
    <recommendedName>
        <fullName evidence="3">non-specific serine/threonine protein kinase</fullName>
        <ecNumber evidence="3">2.7.11.1</ecNumber>
    </recommendedName>
</protein>
<keyword evidence="17 23" id="KW-0675">Receptor</keyword>
<dbReference type="PANTHER" id="PTHR48006">
    <property type="entry name" value="LEUCINE-RICH REPEAT-CONTAINING PROTEIN DDB_G0281931-RELATED"/>
    <property type="match status" value="1"/>
</dbReference>
<dbReference type="InterPro" id="IPR013210">
    <property type="entry name" value="LRR_N_plant-typ"/>
</dbReference>
<dbReference type="AlphaFoldDB" id="A0A3L6G1T2"/>
<reference evidence="23 24" key="1">
    <citation type="journal article" date="2018" name="Nat. Genet.">
        <title>Extensive intraspecific gene order and gene structural variations between Mo17 and other maize genomes.</title>
        <authorList>
            <person name="Sun S."/>
            <person name="Zhou Y."/>
            <person name="Chen J."/>
            <person name="Shi J."/>
            <person name="Zhao H."/>
            <person name="Zhao H."/>
            <person name="Song W."/>
            <person name="Zhang M."/>
            <person name="Cui Y."/>
            <person name="Dong X."/>
            <person name="Liu H."/>
            <person name="Ma X."/>
            <person name="Jiao Y."/>
            <person name="Wang B."/>
            <person name="Wei X."/>
            <person name="Stein J.C."/>
            <person name="Glaubitz J.C."/>
            <person name="Lu F."/>
            <person name="Yu G."/>
            <person name="Liang C."/>
            <person name="Fengler K."/>
            <person name="Li B."/>
            <person name="Rafalski A."/>
            <person name="Schnable P.S."/>
            <person name="Ware D.H."/>
            <person name="Buckler E.S."/>
            <person name="Lai J."/>
        </authorList>
    </citation>
    <scope>NUCLEOTIDE SEQUENCE [LARGE SCALE GENOMIC DNA]</scope>
    <source>
        <strain evidence="24">cv. Missouri 17</strain>
        <tissue evidence="23">Seedling</tissue>
    </source>
</reference>
<name>A0A3L6G1T2_MAIZE</name>
<evidence type="ECO:0000256" key="21">
    <source>
        <dbReference type="SAM" id="SignalP"/>
    </source>
</evidence>
<comment type="catalytic activity">
    <reaction evidence="19">
        <text>L-threonyl-[protein] + ATP = O-phospho-L-threonyl-[protein] + ADP + H(+)</text>
        <dbReference type="Rhea" id="RHEA:46608"/>
        <dbReference type="Rhea" id="RHEA-COMP:11060"/>
        <dbReference type="Rhea" id="RHEA-COMP:11605"/>
        <dbReference type="ChEBI" id="CHEBI:15378"/>
        <dbReference type="ChEBI" id="CHEBI:30013"/>
        <dbReference type="ChEBI" id="CHEBI:30616"/>
        <dbReference type="ChEBI" id="CHEBI:61977"/>
        <dbReference type="ChEBI" id="CHEBI:456216"/>
        <dbReference type="EC" id="2.7.11.1"/>
    </reaction>
</comment>
<dbReference type="InterPro" id="IPR000719">
    <property type="entry name" value="Prot_kinase_dom"/>
</dbReference>
<evidence type="ECO:0000256" key="18">
    <source>
        <dbReference type="ARBA" id="ARBA00023180"/>
    </source>
</evidence>
<dbReference type="InterPro" id="IPR051824">
    <property type="entry name" value="LRR_Rcpt-Like_S/T_Kinase"/>
</dbReference>
<dbReference type="SMART" id="SM00220">
    <property type="entry name" value="S_TKc"/>
    <property type="match status" value="1"/>
</dbReference>
<keyword evidence="18" id="KW-0325">Glycoprotein</keyword>
<evidence type="ECO:0000259" key="22">
    <source>
        <dbReference type="SMART" id="SM00220"/>
    </source>
</evidence>
<keyword evidence="16" id="KW-0472">Membrane</keyword>
<evidence type="ECO:0000256" key="12">
    <source>
        <dbReference type="ARBA" id="ARBA00022741"/>
    </source>
</evidence>
<keyword evidence="7" id="KW-0433">Leucine-rich repeat</keyword>
<keyword evidence="13 23" id="KW-0418">Kinase</keyword>
<evidence type="ECO:0000256" key="19">
    <source>
        <dbReference type="ARBA" id="ARBA00047899"/>
    </source>
</evidence>
<comment type="caution">
    <text evidence="23">The sequence shown here is derived from an EMBL/GenBank/DDBJ whole genome shotgun (WGS) entry which is preliminary data.</text>
</comment>
<keyword evidence="14" id="KW-0067">ATP-binding</keyword>
<dbReference type="FunFam" id="3.80.10.10:FF:000041">
    <property type="entry name" value="LRR receptor-like serine/threonine-protein kinase ERECTA"/>
    <property type="match status" value="1"/>
</dbReference>
<comment type="catalytic activity">
    <reaction evidence="20">
        <text>L-seryl-[protein] + ATP = O-phospho-L-seryl-[protein] + ADP + H(+)</text>
        <dbReference type="Rhea" id="RHEA:17989"/>
        <dbReference type="Rhea" id="RHEA-COMP:9863"/>
        <dbReference type="Rhea" id="RHEA-COMP:11604"/>
        <dbReference type="ChEBI" id="CHEBI:15378"/>
        <dbReference type="ChEBI" id="CHEBI:29999"/>
        <dbReference type="ChEBI" id="CHEBI:30616"/>
        <dbReference type="ChEBI" id="CHEBI:83421"/>
        <dbReference type="ChEBI" id="CHEBI:456216"/>
        <dbReference type="EC" id="2.7.11.1"/>
    </reaction>
</comment>
<evidence type="ECO:0000256" key="14">
    <source>
        <dbReference type="ARBA" id="ARBA00022840"/>
    </source>
</evidence>
<keyword evidence="10 21" id="KW-0732">Signal</keyword>
<evidence type="ECO:0000256" key="11">
    <source>
        <dbReference type="ARBA" id="ARBA00022737"/>
    </source>
</evidence>
<dbReference type="ExpressionAtlas" id="A0A3L6G1T2">
    <property type="expression patterns" value="baseline and differential"/>
</dbReference>
<proteinExistence type="inferred from homology"/>
<dbReference type="EC" id="2.7.11.1" evidence="3"/>
<evidence type="ECO:0000256" key="20">
    <source>
        <dbReference type="ARBA" id="ARBA00048679"/>
    </source>
</evidence>
<dbReference type="InterPro" id="IPR032675">
    <property type="entry name" value="LRR_dom_sf"/>
</dbReference>
<evidence type="ECO:0000256" key="4">
    <source>
        <dbReference type="ARBA" id="ARBA00022475"/>
    </source>
</evidence>
<keyword evidence="15" id="KW-1133">Transmembrane helix</keyword>
<evidence type="ECO:0000256" key="13">
    <source>
        <dbReference type="ARBA" id="ARBA00022777"/>
    </source>
</evidence>
<organism evidence="23 24">
    <name type="scientific">Zea mays</name>
    <name type="common">Maize</name>
    <dbReference type="NCBI Taxonomy" id="4577"/>
    <lineage>
        <taxon>Eukaryota</taxon>
        <taxon>Viridiplantae</taxon>
        <taxon>Streptophyta</taxon>
        <taxon>Embryophyta</taxon>
        <taxon>Tracheophyta</taxon>
        <taxon>Spermatophyta</taxon>
        <taxon>Magnoliopsida</taxon>
        <taxon>Liliopsida</taxon>
        <taxon>Poales</taxon>
        <taxon>Poaceae</taxon>
        <taxon>PACMAD clade</taxon>
        <taxon>Panicoideae</taxon>
        <taxon>Andropogonodae</taxon>
        <taxon>Andropogoneae</taxon>
        <taxon>Tripsacinae</taxon>
        <taxon>Zea</taxon>
    </lineage>
</organism>
<dbReference type="SUPFAM" id="SSF56112">
    <property type="entry name" value="Protein kinase-like (PK-like)"/>
    <property type="match status" value="1"/>
</dbReference>
<dbReference type="PANTHER" id="PTHR48006:SF100">
    <property type="entry name" value="LRR RECEPTOR-LIKE SERINE_THREONINE-KINASE-RELATED"/>
    <property type="match status" value="1"/>
</dbReference>
<keyword evidence="11" id="KW-0677">Repeat</keyword>
<dbReference type="FunFam" id="3.80.10.10:FF:000275">
    <property type="entry name" value="Leucine-rich repeat receptor-like protein kinase"/>
    <property type="match status" value="1"/>
</dbReference>
<keyword evidence="12" id="KW-0547">Nucleotide-binding</keyword>
<keyword evidence="8" id="KW-0808">Transferase</keyword>
<dbReference type="SMART" id="SM00369">
    <property type="entry name" value="LRR_TYP"/>
    <property type="match status" value="4"/>
</dbReference>
<evidence type="ECO:0000256" key="2">
    <source>
        <dbReference type="ARBA" id="ARBA00008684"/>
    </source>
</evidence>
<evidence type="ECO:0000256" key="16">
    <source>
        <dbReference type="ARBA" id="ARBA00023136"/>
    </source>
</evidence>
<dbReference type="Pfam" id="PF08263">
    <property type="entry name" value="LRRNT_2"/>
    <property type="match status" value="1"/>
</dbReference>
<dbReference type="InterPro" id="IPR001611">
    <property type="entry name" value="Leu-rich_rpt"/>
</dbReference>
<dbReference type="PROSITE" id="PS00108">
    <property type="entry name" value="PROTEIN_KINASE_ST"/>
    <property type="match status" value="1"/>
</dbReference>
<comment type="subcellular location">
    <subcellularLocation>
        <location evidence="1">Cell membrane</location>
        <topology evidence="1">Single-pass membrane protein</topology>
    </subcellularLocation>
</comment>
<dbReference type="Pfam" id="PF13855">
    <property type="entry name" value="LRR_8"/>
    <property type="match status" value="1"/>
</dbReference>
<evidence type="ECO:0000313" key="24">
    <source>
        <dbReference type="Proteomes" id="UP000251960"/>
    </source>
</evidence>
<evidence type="ECO:0000256" key="15">
    <source>
        <dbReference type="ARBA" id="ARBA00022989"/>
    </source>
</evidence>
<dbReference type="Gene3D" id="3.30.200.20">
    <property type="entry name" value="Phosphorylase Kinase, domain 1"/>
    <property type="match status" value="1"/>
</dbReference>